<dbReference type="SUPFAM" id="SSF55874">
    <property type="entry name" value="ATPase domain of HSP90 chaperone/DNA topoisomerase II/histidine kinase"/>
    <property type="match status" value="1"/>
</dbReference>
<dbReference type="FunFam" id="3.30.565.10:FF:000010">
    <property type="entry name" value="Sensor histidine kinase RcsC"/>
    <property type="match status" value="1"/>
</dbReference>
<dbReference type="Gene3D" id="3.30.450.20">
    <property type="entry name" value="PAS domain"/>
    <property type="match status" value="1"/>
</dbReference>
<dbReference type="Pfam" id="PF00072">
    <property type="entry name" value="Response_reg"/>
    <property type="match status" value="1"/>
</dbReference>
<dbReference type="CDD" id="cd16922">
    <property type="entry name" value="HATPase_EvgS-ArcB-TorS-like"/>
    <property type="match status" value="1"/>
</dbReference>
<evidence type="ECO:0000256" key="6">
    <source>
        <dbReference type="ARBA" id="ARBA00022741"/>
    </source>
</evidence>
<dbReference type="InterPro" id="IPR003661">
    <property type="entry name" value="HisK_dim/P_dom"/>
</dbReference>
<keyword evidence="8" id="KW-0067">ATP-binding</keyword>
<gene>
    <name evidence="16" type="primary">bvgS_1</name>
    <name evidence="16" type="ORF">GALL_72270</name>
</gene>
<dbReference type="Gene3D" id="1.20.120.160">
    <property type="entry name" value="HPT domain"/>
    <property type="match status" value="1"/>
</dbReference>
<dbReference type="SMART" id="SM00388">
    <property type="entry name" value="HisKA"/>
    <property type="match status" value="1"/>
</dbReference>
<dbReference type="InterPro" id="IPR011006">
    <property type="entry name" value="CheY-like_superfamily"/>
</dbReference>
<dbReference type="SMART" id="SM00448">
    <property type="entry name" value="REC"/>
    <property type="match status" value="1"/>
</dbReference>
<keyword evidence="11 12" id="KW-0472">Membrane</keyword>
<feature type="transmembrane region" description="Helical" evidence="12">
    <location>
        <begin position="84"/>
        <end position="102"/>
    </location>
</feature>
<dbReference type="PANTHER" id="PTHR45339:SF1">
    <property type="entry name" value="HYBRID SIGNAL TRANSDUCTION HISTIDINE KINASE J"/>
    <property type="match status" value="1"/>
</dbReference>
<dbReference type="GO" id="GO:0005524">
    <property type="term" value="F:ATP binding"/>
    <property type="evidence" value="ECO:0007669"/>
    <property type="project" value="UniProtKB-KW"/>
</dbReference>
<evidence type="ECO:0000256" key="10">
    <source>
        <dbReference type="ARBA" id="ARBA00023012"/>
    </source>
</evidence>
<dbReference type="EMBL" id="MLJW01000021">
    <property type="protein sequence ID" value="OIR11055.1"/>
    <property type="molecule type" value="Genomic_DNA"/>
</dbReference>
<keyword evidence="2" id="KW-1003">Cell membrane</keyword>
<evidence type="ECO:0000256" key="1">
    <source>
        <dbReference type="ARBA" id="ARBA00004651"/>
    </source>
</evidence>
<dbReference type="SUPFAM" id="SSF55785">
    <property type="entry name" value="PYP-like sensor domain (PAS domain)"/>
    <property type="match status" value="1"/>
</dbReference>
<dbReference type="Pfam" id="PF13493">
    <property type="entry name" value="DUF4118"/>
    <property type="match status" value="1"/>
</dbReference>
<dbReference type="InterPro" id="IPR036890">
    <property type="entry name" value="HATPase_C_sf"/>
</dbReference>
<dbReference type="PROSITE" id="PS50109">
    <property type="entry name" value="HIS_KIN"/>
    <property type="match status" value="1"/>
</dbReference>
<evidence type="ECO:0000256" key="9">
    <source>
        <dbReference type="ARBA" id="ARBA00022989"/>
    </source>
</evidence>
<dbReference type="Gene3D" id="3.40.50.2300">
    <property type="match status" value="1"/>
</dbReference>
<feature type="domain" description="HPt" evidence="15">
    <location>
        <begin position="674"/>
        <end position="774"/>
    </location>
</feature>
<keyword evidence="5 12" id="KW-0812">Transmembrane</keyword>
<proteinExistence type="predicted"/>
<evidence type="ECO:0000256" key="3">
    <source>
        <dbReference type="ARBA" id="ARBA00022553"/>
    </source>
</evidence>
<dbReference type="InterPro" id="IPR003594">
    <property type="entry name" value="HATPase_dom"/>
</dbReference>
<dbReference type="Pfam" id="PF02518">
    <property type="entry name" value="HATPase_c"/>
    <property type="match status" value="1"/>
</dbReference>
<dbReference type="SUPFAM" id="SSF52172">
    <property type="entry name" value="CheY-like"/>
    <property type="match status" value="1"/>
</dbReference>
<evidence type="ECO:0000256" key="5">
    <source>
        <dbReference type="ARBA" id="ARBA00022692"/>
    </source>
</evidence>
<sequence length="779" mass="87395">MKAKDQFQQRPLIAMSPPIVAFIIQWLFWSTIQPFAWLLFFPAVFISSWIGGLLPGLVSTLLSAALVSWFFIPPQFTFSDKTPMAYISVGLFCVMGAVFSIFNGRLRKANKQIEETNTTLRTSEERYRMLFDAMDEGFCVIEMIYDPMGKPVDYRFVEINKAFEQQTGLKEALGKTIREMVPNHDEHWFKIYGKVAQTGEAIRFENPASAMQRYYDVFASRIGGEGSPRVGLLFKDITERKQSETALVAAKEQAELANRAKDSFLATMSHEIRTPLTGMLGMLELLSLTHLDVEQRSTLDVAWDSGRGLLRIVSDILDWSKIEEGKLELSPRPTSIPQLLQDVVNTYSRVASSKSLMLWQHTDTRLNAAYIVDPLRLSQVLNNFVSNAIKFTQQGEVELRAELLKHVESGDRIRFSVKDTGMGIPQEVQERIFQRYRQESADTARMYGGTGLGLAICRRLAEMMDGQIDLNSEYGQGSTFSIILTLPISGMPGESVRSMYPEVKQREVKPLFIDSAAAPLILAVDDHPINRDLLARQLRLLGLRAETAENGQIALSMWRDGRFTLIITDCHMPEMDGYELTQEIRKIEADKQLSRIPIVAWTANALAEEAGRCYAAGMDELLVKPANLMQLRTTLVKCLSIDEQDNDTSVTSKSPSDNQIEPIDYAVLNTVVEDRGAQIQVLKDFQSHIHADLAKLAELLEQGNSGQLESAAHRMKGSCRMVGARQLAATCEAIEQAAHRADFATARLEKQILDDAIRHLDVYLVHLLKAESGVVADEN</sequence>
<keyword evidence="4 16" id="KW-0808">Transferase</keyword>
<dbReference type="NCBIfam" id="TIGR00229">
    <property type="entry name" value="sensory_box"/>
    <property type="match status" value="1"/>
</dbReference>
<name>A0A1J5SRH4_9ZZZZ</name>
<keyword evidence="7" id="KW-0418">Kinase</keyword>
<evidence type="ECO:0000256" key="12">
    <source>
        <dbReference type="SAM" id="Phobius"/>
    </source>
</evidence>
<dbReference type="Gene3D" id="1.10.287.130">
    <property type="match status" value="1"/>
</dbReference>
<feature type="domain" description="Response regulatory" evidence="14">
    <location>
        <begin position="520"/>
        <end position="639"/>
    </location>
</feature>
<dbReference type="SMART" id="SM00073">
    <property type="entry name" value="HPT"/>
    <property type="match status" value="1"/>
</dbReference>
<evidence type="ECO:0000256" key="4">
    <source>
        <dbReference type="ARBA" id="ARBA00022679"/>
    </source>
</evidence>
<evidence type="ECO:0000313" key="16">
    <source>
        <dbReference type="EMBL" id="OIR11055.1"/>
    </source>
</evidence>
<evidence type="ECO:0000256" key="2">
    <source>
        <dbReference type="ARBA" id="ARBA00022475"/>
    </source>
</evidence>
<organism evidence="16">
    <name type="scientific">mine drainage metagenome</name>
    <dbReference type="NCBI Taxonomy" id="410659"/>
    <lineage>
        <taxon>unclassified sequences</taxon>
        <taxon>metagenomes</taxon>
        <taxon>ecological metagenomes</taxon>
    </lineage>
</organism>
<dbReference type="Gene3D" id="3.30.565.10">
    <property type="entry name" value="Histidine kinase-like ATPase, C-terminal domain"/>
    <property type="match status" value="1"/>
</dbReference>
<dbReference type="SUPFAM" id="SSF47226">
    <property type="entry name" value="Histidine-containing phosphotransfer domain, HPT domain"/>
    <property type="match status" value="1"/>
</dbReference>
<dbReference type="CDD" id="cd00082">
    <property type="entry name" value="HisKA"/>
    <property type="match status" value="1"/>
</dbReference>
<dbReference type="GO" id="GO:0000155">
    <property type="term" value="F:phosphorelay sensor kinase activity"/>
    <property type="evidence" value="ECO:0007669"/>
    <property type="project" value="InterPro"/>
</dbReference>
<dbReference type="InterPro" id="IPR008207">
    <property type="entry name" value="Sig_transdc_His_kin_Hpt_dom"/>
</dbReference>
<dbReference type="Pfam" id="PF00512">
    <property type="entry name" value="HisKA"/>
    <property type="match status" value="1"/>
</dbReference>
<dbReference type="InterPro" id="IPR036097">
    <property type="entry name" value="HisK_dim/P_sf"/>
</dbReference>
<comment type="caution">
    <text evidence="16">The sequence shown here is derived from an EMBL/GenBank/DDBJ whole genome shotgun (WGS) entry which is preliminary data.</text>
</comment>
<keyword evidence="9 12" id="KW-1133">Transmembrane helix</keyword>
<feature type="domain" description="Histidine kinase" evidence="13">
    <location>
        <begin position="267"/>
        <end position="488"/>
    </location>
</feature>
<dbReference type="InterPro" id="IPR036641">
    <property type="entry name" value="HPT_dom_sf"/>
</dbReference>
<dbReference type="SUPFAM" id="SSF47384">
    <property type="entry name" value="Homodimeric domain of signal transducing histidine kinase"/>
    <property type="match status" value="1"/>
</dbReference>
<dbReference type="PROSITE" id="PS50110">
    <property type="entry name" value="RESPONSE_REGULATORY"/>
    <property type="match status" value="1"/>
</dbReference>
<dbReference type="InterPro" id="IPR035965">
    <property type="entry name" value="PAS-like_dom_sf"/>
</dbReference>
<dbReference type="CDD" id="cd17546">
    <property type="entry name" value="REC_hyHK_CKI1_RcsC-like"/>
    <property type="match status" value="1"/>
</dbReference>
<evidence type="ECO:0000256" key="8">
    <source>
        <dbReference type="ARBA" id="ARBA00022840"/>
    </source>
</evidence>
<evidence type="ECO:0000256" key="7">
    <source>
        <dbReference type="ARBA" id="ARBA00022777"/>
    </source>
</evidence>
<dbReference type="PROSITE" id="PS50894">
    <property type="entry name" value="HPT"/>
    <property type="match status" value="1"/>
</dbReference>
<keyword evidence="3" id="KW-0597">Phosphoprotein</keyword>
<dbReference type="InterPro" id="IPR004358">
    <property type="entry name" value="Sig_transdc_His_kin-like_C"/>
</dbReference>
<evidence type="ECO:0000256" key="11">
    <source>
        <dbReference type="ARBA" id="ARBA00023136"/>
    </source>
</evidence>
<dbReference type="GO" id="GO:0005886">
    <property type="term" value="C:plasma membrane"/>
    <property type="evidence" value="ECO:0007669"/>
    <property type="project" value="UniProtKB-SubCell"/>
</dbReference>
<dbReference type="Gene3D" id="1.20.120.620">
    <property type="entry name" value="Backbone structure of the membrane domain of e. Coli histidine kinase receptor kdpd"/>
    <property type="match status" value="1"/>
</dbReference>
<dbReference type="InterPro" id="IPR025201">
    <property type="entry name" value="KdpD_TM"/>
</dbReference>
<dbReference type="PRINTS" id="PR00344">
    <property type="entry name" value="BCTRLSENSOR"/>
</dbReference>
<protein>
    <submittedName>
        <fullName evidence="16">Virulence sensor protein BvgS</fullName>
        <ecNumber evidence="16">2.7.13.3</ecNumber>
    </submittedName>
</protein>
<reference evidence="16" key="1">
    <citation type="submission" date="2016-10" db="EMBL/GenBank/DDBJ databases">
        <title>Sequence of Gallionella enrichment culture.</title>
        <authorList>
            <person name="Poehlein A."/>
            <person name="Muehling M."/>
            <person name="Daniel R."/>
        </authorList>
    </citation>
    <scope>NUCLEOTIDE SEQUENCE</scope>
</reference>
<dbReference type="Pfam" id="PF01627">
    <property type="entry name" value="Hpt"/>
    <property type="match status" value="1"/>
</dbReference>
<evidence type="ECO:0000259" key="15">
    <source>
        <dbReference type="PROSITE" id="PS50894"/>
    </source>
</evidence>
<evidence type="ECO:0000259" key="13">
    <source>
        <dbReference type="PROSITE" id="PS50109"/>
    </source>
</evidence>
<keyword evidence="10" id="KW-0902">Two-component regulatory system</keyword>
<feature type="transmembrane region" description="Helical" evidence="12">
    <location>
        <begin position="12"/>
        <end position="29"/>
    </location>
</feature>
<dbReference type="InterPro" id="IPR005467">
    <property type="entry name" value="His_kinase_dom"/>
</dbReference>
<dbReference type="PANTHER" id="PTHR45339">
    <property type="entry name" value="HYBRID SIGNAL TRANSDUCTION HISTIDINE KINASE J"/>
    <property type="match status" value="1"/>
</dbReference>
<dbReference type="InterPro" id="IPR000014">
    <property type="entry name" value="PAS"/>
</dbReference>
<comment type="subcellular location">
    <subcellularLocation>
        <location evidence="1">Cell membrane</location>
        <topology evidence="1">Multi-pass membrane protein</topology>
    </subcellularLocation>
</comment>
<dbReference type="SMART" id="SM00387">
    <property type="entry name" value="HATPase_c"/>
    <property type="match status" value="1"/>
</dbReference>
<keyword evidence="6" id="KW-0547">Nucleotide-binding</keyword>
<accession>A0A1J5SRH4</accession>
<dbReference type="Pfam" id="PF13188">
    <property type="entry name" value="PAS_8"/>
    <property type="match status" value="1"/>
</dbReference>
<feature type="transmembrane region" description="Helical" evidence="12">
    <location>
        <begin position="49"/>
        <end position="72"/>
    </location>
</feature>
<evidence type="ECO:0000259" key="14">
    <source>
        <dbReference type="PROSITE" id="PS50110"/>
    </source>
</evidence>
<dbReference type="EC" id="2.7.13.3" evidence="16"/>
<dbReference type="InterPro" id="IPR001789">
    <property type="entry name" value="Sig_transdc_resp-reg_receiver"/>
</dbReference>
<dbReference type="InterPro" id="IPR038318">
    <property type="entry name" value="KdpD_sf"/>
</dbReference>
<dbReference type="CDD" id="cd00088">
    <property type="entry name" value="HPT"/>
    <property type="match status" value="1"/>
</dbReference>
<dbReference type="AlphaFoldDB" id="A0A1J5SRH4"/>